<sequence>MRPLEGVKVVDLTSFLAAPTVPRILGDWGADVIKIEPPAGDPGRTQASVFNMPYSDDENPAFDIANANKRFLCLNLKNDRAKAIAYKILAGADVLVTNYRTRALERLGFSYEELHSRFPSLIFAQILGYGEQGPEKDTAGFDATAYVCRGGILGSTNERGETPINSVNGFGDFQASICLVSGICAALLARNKTGKGDKVTVSLHHTALFMMSVAVVSAQYGNRYPKSRREVVNPFNNTYQTKDGRWMVICIPEYDRFFNKFMTLLGRDDLLDSPEFCRIDDVNRYGRNRAIIDIISERIAGKTLDEMTAMLKQNDFAHEKGYTPDEILQDEQAWANDCLRKVDYPTGNQRVLTTPPVNIGEMGAARIIPSRALGYHSRQILAEYGYSSAEIDRLGAEGAVILHSFPGNSG</sequence>
<dbReference type="PANTHER" id="PTHR48228:SF2">
    <property type="entry name" value="E-CINNAMOYL-COA:R-PHENYLLACTATE COA TRANSFERASE LARGE SUBUNIT"/>
    <property type="match status" value="1"/>
</dbReference>
<protein>
    <submittedName>
        <fullName evidence="1">CoA transferase</fullName>
    </submittedName>
</protein>
<dbReference type="SUPFAM" id="SSF89796">
    <property type="entry name" value="CoA-transferase family III (CaiB/BaiF)"/>
    <property type="match status" value="1"/>
</dbReference>
<keyword evidence="1" id="KW-0808">Transferase</keyword>
<name>A0ABT0MVW8_9GAMM</name>
<dbReference type="RefSeq" id="WP_249229173.1">
    <property type="nucleotide sequence ID" value="NZ_JAKPBZ010000113.1"/>
</dbReference>
<comment type="caution">
    <text evidence="1">The sequence shown here is derived from an EMBL/GenBank/DDBJ whole genome shotgun (WGS) entry which is preliminary data.</text>
</comment>
<evidence type="ECO:0000313" key="1">
    <source>
        <dbReference type="EMBL" id="MCL2894000.1"/>
    </source>
</evidence>
<accession>A0ABT0MVW8</accession>
<evidence type="ECO:0000313" key="2">
    <source>
        <dbReference type="Proteomes" id="UP001203069"/>
    </source>
</evidence>
<dbReference type="GO" id="GO:0016740">
    <property type="term" value="F:transferase activity"/>
    <property type="evidence" value="ECO:0007669"/>
    <property type="project" value="UniProtKB-KW"/>
</dbReference>
<dbReference type="InterPro" id="IPR044855">
    <property type="entry name" value="CoA-Trfase_III_dom3_sf"/>
</dbReference>
<proteinExistence type="predicted"/>
<dbReference type="PANTHER" id="PTHR48228">
    <property type="entry name" value="SUCCINYL-COA--D-CITRAMALATE COA-TRANSFERASE"/>
    <property type="match status" value="1"/>
</dbReference>
<dbReference type="Gene3D" id="3.30.1540.10">
    <property type="entry name" value="formyl-coa transferase, domain 3"/>
    <property type="match status" value="1"/>
</dbReference>
<dbReference type="Pfam" id="PF02515">
    <property type="entry name" value="CoA_transf_3"/>
    <property type="match status" value="1"/>
</dbReference>
<organism evidence="1 2">
    <name type="scientific">Brenneria tiliae</name>
    <dbReference type="NCBI Taxonomy" id="2914984"/>
    <lineage>
        <taxon>Bacteria</taxon>
        <taxon>Pseudomonadati</taxon>
        <taxon>Pseudomonadota</taxon>
        <taxon>Gammaproteobacteria</taxon>
        <taxon>Enterobacterales</taxon>
        <taxon>Pectobacteriaceae</taxon>
        <taxon>Brenneria</taxon>
    </lineage>
</organism>
<dbReference type="InterPro" id="IPR023606">
    <property type="entry name" value="CoA-Trfase_III_dom_1_sf"/>
</dbReference>
<dbReference type="InterPro" id="IPR003673">
    <property type="entry name" value="CoA-Trfase_fam_III"/>
</dbReference>
<dbReference type="EMBL" id="JAKPBZ010000113">
    <property type="protein sequence ID" value="MCL2894000.1"/>
    <property type="molecule type" value="Genomic_DNA"/>
</dbReference>
<dbReference type="InterPro" id="IPR050509">
    <property type="entry name" value="CoA-transferase_III"/>
</dbReference>
<keyword evidence="2" id="KW-1185">Reference proteome</keyword>
<dbReference type="Proteomes" id="UP001203069">
    <property type="component" value="Unassembled WGS sequence"/>
</dbReference>
<gene>
    <name evidence="1" type="ORF">MFP26_15020</name>
</gene>
<dbReference type="Gene3D" id="3.40.50.10540">
    <property type="entry name" value="Crotonobetainyl-coa:carnitine coa-transferase, domain 1"/>
    <property type="match status" value="1"/>
</dbReference>
<reference evidence="1 2" key="1">
    <citation type="submission" date="2022-02" db="EMBL/GenBank/DDBJ databases">
        <title>Description of Brenneria tiliae sp. nov. isolated from symptomatic Tilia x moltkei and Tilia x europaea trees in the UK.</title>
        <authorList>
            <person name="Kile H."/>
        </authorList>
    </citation>
    <scope>NUCLEOTIDE SEQUENCE [LARGE SCALE GENOMIC DNA]</scope>
    <source>
        <strain evidence="1 2">MC1SB4.1</strain>
    </source>
</reference>